<dbReference type="SUPFAM" id="SSF48498">
    <property type="entry name" value="Tetracyclin repressor-like, C-terminal domain"/>
    <property type="match status" value="1"/>
</dbReference>
<dbReference type="PANTHER" id="PTHR47506:SF1">
    <property type="entry name" value="HTH-TYPE TRANSCRIPTIONAL REGULATOR YJDC"/>
    <property type="match status" value="1"/>
</dbReference>
<evidence type="ECO:0000256" key="1">
    <source>
        <dbReference type="ARBA" id="ARBA00023015"/>
    </source>
</evidence>
<keyword evidence="1" id="KW-0805">Transcription regulation</keyword>
<evidence type="ECO:0000259" key="5">
    <source>
        <dbReference type="PROSITE" id="PS50977"/>
    </source>
</evidence>
<keyword evidence="3" id="KW-0804">Transcription</keyword>
<dbReference type="InterPro" id="IPR054156">
    <property type="entry name" value="YxaF_TetR_C"/>
</dbReference>
<reference evidence="7" key="1">
    <citation type="submission" date="2006-01" db="EMBL/GenBank/DDBJ databases">
        <title>Complete sequence of Novosphingobium aromaticivorans DSM 12444.</title>
        <authorList>
            <consortium name="US DOE Joint Genome Institute"/>
            <person name="Copeland A."/>
            <person name="Lucas S."/>
            <person name="Lapidus A."/>
            <person name="Barry K."/>
            <person name="Detter J.C."/>
            <person name="Glavina T."/>
            <person name="Hammon N."/>
            <person name="Israni S."/>
            <person name="Pitluck S."/>
            <person name="Chain P."/>
            <person name="Malfatti S."/>
            <person name="Shin M."/>
            <person name="Vergez L."/>
            <person name="Schmutz J."/>
            <person name="Larimer F."/>
            <person name="Land M."/>
            <person name="Kyrpides N."/>
            <person name="Ivanova N."/>
            <person name="Fredrickson J."/>
            <person name="Balkwill D."/>
            <person name="Romine M.F."/>
            <person name="Richardson P."/>
        </authorList>
    </citation>
    <scope>NUCLEOTIDE SEQUENCE [LARGE SCALE GENOMIC DNA]</scope>
    <source>
        <strain evidence="7">ATCC 700278 / DSM 12444 / CCUG 56034 / CIP 105152 / NBRC 16084 / F199</strain>
    </source>
</reference>
<evidence type="ECO:0000256" key="3">
    <source>
        <dbReference type="ARBA" id="ARBA00023163"/>
    </source>
</evidence>
<dbReference type="AlphaFoldDB" id="Q2G9Q5"/>
<dbReference type="Proteomes" id="UP000009134">
    <property type="component" value="Chromosome"/>
</dbReference>
<dbReference type="SUPFAM" id="SSF46689">
    <property type="entry name" value="Homeodomain-like"/>
    <property type="match status" value="1"/>
</dbReference>
<dbReference type="eggNOG" id="COG1309">
    <property type="taxonomic scope" value="Bacteria"/>
</dbReference>
<dbReference type="Pfam" id="PF00440">
    <property type="entry name" value="TetR_N"/>
    <property type="match status" value="1"/>
</dbReference>
<dbReference type="PANTHER" id="PTHR47506">
    <property type="entry name" value="TRANSCRIPTIONAL REGULATORY PROTEIN"/>
    <property type="match status" value="1"/>
</dbReference>
<dbReference type="InterPro" id="IPR001647">
    <property type="entry name" value="HTH_TetR"/>
</dbReference>
<gene>
    <name evidence="6" type="ordered locus">Saro_0973</name>
</gene>
<dbReference type="Gene3D" id="1.10.357.10">
    <property type="entry name" value="Tetracycline Repressor, domain 2"/>
    <property type="match status" value="1"/>
</dbReference>
<protein>
    <submittedName>
        <fullName evidence="6">Transcriptional regulator, TetR family</fullName>
    </submittedName>
</protein>
<dbReference type="PROSITE" id="PS50977">
    <property type="entry name" value="HTH_TETR_2"/>
    <property type="match status" value="1"/>
</dbReference>
<dbReference type="EMBL" id="CP000248">
    <property type="protein sequence ID" value="ABD25418.1"/>
    <property type="molecule type" value="Genomic_DNA"/>
</dbReference>
<keyword evidence="7" id="KW-1185">Reference proteome</keyword>
<dbReference type="InterPro" id="IPR036271">
    <property type="entry name" value="Tet_transcr_reg_TetR-rel_C_sf"/>
</dbReference>
<organism evidence="6 7">
    <name type="scientific">Novosphingobium aromaticivorans (strain ATCC 700278 / DSM 12444 / CCUG 56034 / CIP 105152 / NBRC 16084 / F199)</name>
    <dbReference type="NCBI Taxonomy" id="279238"/>
    <lineage>
        <taxon>Bacteria</taxon>
        <taxon>Pseudomonadati</taxon>
        <taxon>Pseudomonadota</taxon>
        <taxon>Alphaproteobacteria</taxon>
        <taxon>Sphingomonadales</taxon>
        <taxon>Sphingomonadaceae</taxon>
        <taxon>Novosphingobium</taxon>
    </lineage>
</organism>
<feature type="DNA-binding region" description="H-T-H motif" evidence="4">
    <location>
        <begin position="48"/>
        <end position="67"/>
    </location>
</feature>
<dbReference type="GO" id="GO:0003677">
    <property type="term" value="F:DNA binding"/>
    <property type="evidence" value="ECO:0007669"/>
    <property type="project" value="UniProtKB-UniRule"/>
</dbReference>
<sequence>MPYYNDRHITARCFTDKESSVPRKSDARAKAIATAERLFCTSGYAATGLARILEESGAPKGSFYFHFPRGKAELAEEVIEAYRARTTALFRVLVERAKGDPRAFVTSLAQGIAGEMERSGWSMGCVAMALAQEVAPADAALTDALERVFAEWARIMAEGIRRPDEVSTAAEVQTRALALLAALEGARVIARTMRSREPFEAVVHQFRCSGLIPRV</sequence>
<dbReference type="STRING" id="279238.Saro_0973"/>
<dbReference type="InterPro" id="IPR009057">
    <property type="entry name" value="Homeodomain-like_sf"/>
</dbReference>
<accession>Q2G9Q5</accession>
<evidence type="ECO:0000313" key="6">
    <source>
        <dbReference type="EMBL" id="ABD25418.1"/>
    </source>
</evidence>
<dbReference type="Pfam" id="PF21993">
    <property type="entry name" value="TetR_C_13_2"/>
    <property type="match status" value="1"/>
</dbReference>
<name>Q2G9Q5_NOVAD</name>
<evidence type="ECO:0000313" key="7">
    <source>
        <dbReference type="Proteomes" id="UP000009134"/>
    </source>
</evidence>
<keyword evidence="2 4" id="KW-0238">DNA-binding</keyword>
<dbReference type="HOGENOM" id="CLU_069356_28_1_5"/>
<evidence type="ECO:0000256" key="4">
    <source>
        <dbReference type="PROSITE-ProRule" id="PRU00335"/>
    </source>
</evidence>
<dbReference type="KEGG" id="nar:Saro_0973"/>
<feature type="domain" description="HTH tetR-type" evidence="5">
    <location>
        <begin position="25"/>
        <end position="85"/>
    </location>
</feature>
<evidence type="ECO:0000256" key="2">
    <source>
        <dbReference type="ARBA" id="ARBA00023125"/>
    </source>
</evidence>
<proteinExistence type="predicted"/>